<feature type="domain" description="Methyltransferase" evidence="1">
    <location>
        <begin position="112"/>
        <end position="210"/>
    </location>
</feature>
<dbReference type="SUPFAM" id="SSF53335">
    <property type="entry name" value="S-adenosyl-L-methionine-dependent methyltransferases"/>
    <property type="match status" value="1"/>
</dbReference>
<gene>
    <name evidence="2" type="ORF">FSO04_14220</name>
</gene>
<dbReference type="Pfam" id="PF13649">
    <property type="entry name" value="Methyltransf_25"/>
    <property type="match status" value="1"/>
</dbReference>
<dbReference type="InterPro" id="IPR029063">
    <property type="entry name" value="SAM-dependent_MTases_sf"/>
</dbReference>
<dbReference type="RefSeq" id="WP_154560287.1">
    <property type="nucleotide sequence ID" value="NZ_VOSW01000023.1"/>
</dbReference>
<dbReference type="OrthoDB" id="9795634at2"/>
<dbReference type="AlphaFoldDB" id="A0A6N6WF76"/>
<accession>A0A6N6WF76</accession>
<name>A0A6N6WF76_9BURK</name>
<dbReference type="CDD" id="cd02440">
    <property type="entry name" value="AdoMet_MTases"/>
    <property type="match status" value="1"/>
</dbReference>
<evidence type="ECO:0000259" key="1">
    <source>
        <dbReference type="Pfam" id="PF13649"/>
    </source>
</evidence>
<dbReference type="EMBL" id="VOSW01000023">
    <property type="protein sequence ID" value="KAE8759287.1"/>
    <property type="molecule type" value="Genomic_DNA"/>
</dbReference>
<comment type="caution">
    <text evidence="2">The sequence shown here is derived from an EMBL/GenBank/DDBJ whole genome shotgun (WGS) entry which is preliminary data.</text>
</comment>
<evidence type="ECO:0000313" key="2">
    <source>
        <dbReference type="EMBL" id="KAE8759287.1"/>
    </source>
</evidence>
<sequence length="343" mass="37677">MSHDVDAYAALQNYVSPYDHSSLVIQAEGLAGAGRIHQFLSGLDSDVPIPDFRDAGTLEEGGQTSLAMYDFEGARQVYRNFLSWMFRTFRVDETEFRNDLIRRLRVSDGAHVLITGCGNGDDVLAALDAVGPTGRVYASDLAPEMVVATHAALAEKGGDALARTSLSVCNAGSLPFENDFFDAAFHFGGINLFDDIKGAIHEMTRVTKEGRRVVFGDEGVAPWLANTEYGRMVIANNYLWAHHAPIDLLPHAAVDPSLSWVLGNCFYLIDFEKCSSGPVIDPDVPHVGRRGGTMRSRYYGQLEGVSPELKEVVLKVAAEQKTSVAEWLERAIRESIDRNPRKV</sequence>
<protein>
    <submittedName>
        <fullName evidence="2">Methyltransferase domain-containing protein</fullName>
    </submittedName>
</protein>
<dbReference type="GO" id="GO:0008168">
    <property type="term" value="F:methyltransferase activity"/>
    <property type="evidence" value="ECO:0007669"/>
    <property type="project" value="UniProtKB-KW"/>
</dbReference>
<dbReference type="GO" id="GO:0032259">
    <property type="term" value="P:methylation"/>
    <property type="evidence" value="ECO:0007669"/>
    <property type="project" value="UniProtKB-KW"/>
</dbReference>
<dbReference type="Proteomes" id="UP000463700">
    <property type="component" value="Unassembled WGS sequence"/>
</dbReference>
<proteinExistence type="predicted"/>
<keyword evidence="2" id="KW-0808">Transferase</keyword>
<organism evidence="2 3">
    <name type="scientific">Paraburkholderia madseniana</name>
    <dbReference type="NCBI Taxonomy" id="2599607"/>
    <lineage>
        <taxon>Bacteria</taxon>
        <taxon>Pseudomonadati</taxon>
        <taxon>Pseudomonadota</taxon>
        <taxon>Betaproteobacteria</taxon>
        <taxon>Burkholderiales</taxon>
        <taxon>Burkholderiaceae</taxon>
        <taxon>Paraburkholderia</taxon>
    </lineage>
</organism>
<keyword evidence="2" id="KW-0489">Methyltransferase</keyword>
<dbReference type="Gene3D" id="3.40.50.150">
    <property type="entry name" value="Vaccinia Virus protein VP39"/>
    <property type="match status" value="1"/>
</dbReference>
<evidence type="ECO:0000313" key="3">
    <source>
        <dbReference type="Proteomes" id="UP000463700"/>
    </source>
</evidence>
<reference evidence="2 3" key="1">
    <citation type="journal article" date="2020" name="Int. J. Syst. Evol. Microbiol.">
        <title>Paraburkholderia madseniana sp. nov., a phenolic acid-degrading bacterium isolated from acidic forest soil.</title>
        <authorList>
            <person name="Wilhelm R.C."/>
            <person name="Murphy S.J.L."/>
            <person name="Feriancek N.M."/>
            <person name="Karasz D.C."/>
            <person name="DeRito C.M."/>
            <person name="Newman J.D."/>
            <person name="Buckley D.H."/>
        </authorList>
    </citation>
    <scope>NUCLEOTIDE SEQUENCE [LARGE SCALE GENOMIC DNA]</scope>
    <source>
        <strain evidence="2 3">RP11</strain>
    </source>
</reference>
<dbReference type="InterPro" id="IPR041698">
    <property type="entry name" value="Methyltransf_25"/>
</dbReference>